<dbReference type="AlphaFoldDB" id="A0A4Q5MX95"/>
<dbReference type="Proteomes" id="UP000293764">
    <property type="component" value="Unassembled WGS sequence"/>
</dbReference>
<keyword evidence="2" id="KW-1185">Reference proteome</keyword>
<dbReference type="OrthoDB" id="4331648at2"/>
<name>A0A4Q5MX95_9MICO</name>
<organism evidence="1 2">
    <name type="scientific">Pengzhenrongella frigida</name>
    <dbReference type="NCBI Taxonomy" id="1259133"/>
    <lineage>
        <taxon>Bacteria</taxon>
        <taxon>Bacillati</taxon>
        <taxon>Actinomycetota</taxon>
        <taxon>Actinomycetes</taxon>
        <taxon>Micrococcales</taxon>
        <taxon>Pengzhenrongella</taxon>
    </lineage>
</organism>
<accession>A0A4Q5MX95</accession>
<gene>
    <name evidence="1" type="ORF">EUA98_14630</name>
</gene>
<reference evidence="1 2" key="1">
    <citation type="submission" date="2019-01" db="EMBL/GenBank/DDBJ databases">
        <title>Novel species of Cellulomonas.</title>
        <authorList>
            <person name="Liu Q."/>
            <person name="Xin Y.-H."/>
        </authorList>
    </citation>
    <scope>NUCLEOTIDE SEQUENCE [LARGE SCALE GENOMIC DNA]</scope>
    <source>
        <strain evidence="1 2">HLT2-17</strain>
    </source>
</reference>
<dbReference type="Pfam" id="PF12028">
    <property type="entry name" value="DUF3515"/>
    <property type="match status" value="1"/>
</dbReference>
<protein>
    <submittedName>
        <fullName evidence="1">DUF3515 domain-containing protein</fullName>
    </submittedName>
</protein>
<dbReference type="EMBL" id="SDWW01000038">
    <property type="protein sequence ID" value="RYV50268.1"/>
    <property type="molecule type" value="Genomic_DNA"/>
</dbReference>
<evidence type="ECO:0000313" key="1">
    <source>
        <dbReference type="EMBL" id="RYV50268.1"/>
    </source>
</evidence>
<proteinExistence type="predicted"/>
<comment type="caution">
    <text evidence="1">The sequence shown here is derived from an EMBL/GenBank/DDBJ whole genome shotgun (WGS) entry which is preliminary data.</text>
</comment>
<sequence>MVVLAAGATGACGPTVQVEVAPHAADPLCASVVLALPDELATYARLGTTSQATTAWGDPAAPIVLRCGVEPPGPTTDKCVTATDATGASVDWIAVESDDPDGDSTWTFTTYGREPAVEVSVPPEVTNENSTSFLVDLAPAVTKTTQLRACV</sequence>
<dbReference type="InterPro" id="IPR021903">
    <property type="entry name" value="DUF3515"/>
</dbReference>
<evidence type="ECO:0000313" key="2">
    <source>
        <dbReference type="Proteomes" id="UP000293764"/>
    </source>
</evidence>